<dbReference type="AlphaFoldDB" id="A0A1I7LV73"/>
<dbReference type="PROSITE" id="PS51318">
    <property type="entry name" value="TAT"/>
    <property type="match status" value="1"/>
</dbReference>
<sequence>MKTSVDDSPAPRAARRRGVDGADGGGGAAKRRGLLRAAAALPLLALVRPASATPEELRAAIAAFTGGDSPKTGKVTFDIAKLIDNGNAVPVTIRVESPMTAADHVTAIAIFNERNPETDIARFTLTARSGKAEVSTRIRLATSQKLVAIARLSDGSHWQQTADVIVALAACIEGEAM</sequence>
<dbReference type="InterPro" id="IPR006311">
    <property type="entry name" value="TAT_signal"/>
</dbReference>
<accession>A0A1I7LV73</accession>
<dbReference type="STRING" id="1035707.SAMN05216552_103941"/>
<feature type="region of interest" description="Disordered" evidence="1">
    <location>
        <begin position="1"/>
        <end position="27"/>
    </location>
</feature>
<evidence type="ECO:0000313" key="3">
    <source>
        <dbReference type="EMBL" id="SFV13604.1"/>
    </source>
</evidence>
<keyword evidence="4" id="KW-1185">Reference proteome</keyword>
<dbReference type="NCBIfam" id="TIGR04487">
    <property type="entry name" value="SoxY_para_1"/>
    <property type="match status" value="1"/>
</dbReference>
<dbReference type="Pfam" id="PF13501">
    <property type="entry name" value="SoxY"/>
    <property type="match status" value="1"/>
</dbReference>
<dbReference type="Gene3D" id="2.60.40.2470">
    <property type="entry name" value="SoxY domain"/>
    <property type="match status" value="1"/>
</dbReference>
<dbReference type="InterPro" id="IPR038162">
    <property type="entry name" value="SoxY_sf"/>
</dbReference>
<dbReference type="InterPro" id="IPR030997">
    <property type="entry name" value="SoxY_para_1"/>
</dbReference>
<reference evidence="4" key="1">
    <citation type="submission" date="2016-10" db="EMBL/GenBank/DDBJ databases">
        <authorList>
            <person name="Varghese N."/>
            <person name="Submissions S."/>
        </authorList>
    </citation>
    <scope>NUCLEOTIDE SEQUENCE [LARGE SCALE GENOMIC DNA]</scope>
    <source>
        <strain evidence="4">CGMCC 1.11014</strain>
    </source>
</reference>
<organism evidence="3 4">
    <name type="scientific">Pseudoduganella namucuonensis</name>
    <dbReference type="NCBI Taxonomy" id="1035707"/>
    <lineage>
        <taxon>Bacteria</taxon>
        <taxon>Pseudomonadati</taxon>
        <taxon>Pseudomonadota</taxon>
        <taxon>Betaproteobacteria</taxon>
        <taxon>Burkholderiales</taxon>
        <taxon>Oxalobacteraceae</taxon>
        <taxon>Telluria group</taxon>
        <taxon>Pseudoduganella</taxon>
    </lineage>
</organism>
<feature type="domain" description="Ig-like SoxY" evidence="2">
    <location>
        <begin position="63"/>
        <end position="171"/>
    </location>
</feature>
<dbReference type="Proteomes" id="UP000199391">
    <property type="component" value="Unassembled WGS sequence"/>
</dbReference>
<protein>
    <submittedName>
        <fullName evidence="3">Sulfur-oxidizing protein SoxY</fullName>
    </submittedName>
</protein>
<dbReference type="EMBL" id="FPBO01000039">
    <property type="protein sequence ID" value="SFV13604.1"/>
    <property type="molecule type" value="Genomic_DNA"/>
</dbReference>
<dbReference type="RefSeq" id="WP_093559594.1">
    <property type="nucleotide sequence ID" value="NZ_FPBO01000039.1"/>
</dbReference>
<evidence type="ECO:0000256" key="1">
    <source>
        <dbReference type="SAM" id="MobiDB-lite"/>
    </source>
</evidence>
<name>A0A1I7LV73_9BURK</name>
<evidence type="ECO:0000259" key="2">
    <source>
        <dbReference type="Pfam" id="PF13501"/>
    </source>
</evidence>
<dbReference type="OrthoDB" id="8909320at2"/>
<proteinExistence type="predicted"/>
<dbReference type="InterPro" id="IPR032711">
    <property type="entry name" value="SoxY"/>
</dbReference>
<evidence type="ECO:0000313" key="4">
    <source>
        <dbReference type="Proteomes" id="UP000199391"/>
    </source>
</evidence>
<gene>
    <name evidence="3" type="ORF">SAMN05216552_103941</name>
</gene>